<dbReference type="PROSITE" id="PS01156">
    <property type="entry name" value="TONB_DEPENDENT_REC_2"/>
    <property type="match status" value="1"/>
</dbReference>
<dbReference type="InterPro" id="IPR012910">
    <property type="entry name" value="Plug_dom"/>
</dbReference>
<dbReference type="InterPro" id="IPR000531">
    <property type="entry name" value="Beta-barrel_TonB"/>
</dbReference>
<evidence type="ECO:0000313" key="22">
    <source>
        <dbReference type="Proteomes" id="UP000192920"/>
    </source>
</evidence>
<gene>
    <name evidence="21" type="ORF">SAMN02745746_01163</name>
</gene>
<keyword evidence="7 18" id="KW-0732">Signal</keyword>
<keyword evidence="11 14" id="KW-0472">Membrane</keyword>
<reference evidence="22" key="1">
    <citation type="submission" date="2017-04" db="EMBL/GenBank/DDBJ databases">
        <authorList>
            <person name="Varghese N."/>
            <person name="Submissions S."/>
        </authorList>
    </citation>
    <scope>NUCLEOTIDE SEQUENCE [LARGE SCALE GENOMIC DNA]</scope>
    <source>
        <strain evidence="22">DSM 22618</strain>
    </source>
</reference>
<dbReference type="STRING" id="1123014.SAMN02745746_01163"/>
<keyword evidence="6 14" id="KW-0812">Transmembrane</keyword>
<dbReference type="Pfam" id="PF07715">
    <property type="entry name" value="Plug"/>
    <property type="match status" value="1"/>
</dbReference>
<keyword evidence="13 14" id="KW-0998">Cell outer membrane</keyword>
<evidence type="ECO:0000256" key="12">
    <source>
        <dbReference type="ARBA" id="ARBA00023170"/>
    </source>
</evidence>
<dbReference type="AlphaFoldDB" id="A0A1Y6BKZ1"/>
<dbReference type="FunFam" id="2.170.130.10:FF:000001">
    <property type="entry name" value="Catecholate siderophore TonB-dependent receptor"/>
    <property type="match status" value="1"/>
</dbReference>
<keyword evidence="12" id="KW-0675">Receptor</keyword>
<dbReference type="SUPFAM" id="SSF56935">
    <property type="entry name" value="Porins"/>
    <property type="match status" value="1"/>
</dbReference>
<dbReference type="PANTHER" id="PTHR32552:SF85">
    <property type="entry name" value="BLL7968 PROTEIN"/>
    <property type="match status" value="1"/>
</dbReference>
<evidence type="ECO:0000256" key="2">
    <source>
        <dbReference type="ARBA" id="ARBA00009810"/>
    </source>
</evidence>
<evidence type="ECO:0000256" key="11">
    <source>
        <dbReference type="ARBA" id="ARBA00023136"/>
    </source>
</evidence>
<evidence type="ECO:0000256" key="17">
    <source>
        <dbReference type="SAM" id="MobiDB-lite"/>
    </source>
</evidence>
<feature type="signal peptide" evidence="18">
    <location>
        <begin position="1"/>
        <end position="21"/>
    </location>
</feature>
<evidence type="ECO:0000256" key="8">
    <source>
        <dbReference type="ARBA" id="ARBA00023004"/>
    </source>
</evidence>
<protein>
    <submittedName>
        <fullName evidence="21">Iron complex outermembrane recepter protein</fullName>
    </submittedName>
</protein>
<evidence type="ECO:0000256" key="10">
    <source>
        <dbReference type="ARBA" id="ARBA00023077"/>
    </source>
</evidence>
<proteinExistence type="inferred from homology"/>
<keyword evidence="3 14" id="KW-0813">Transport</keyword>
<feature type="chain" id="PRO_5012418690" evidence="18">
    <location>
        <begin position="22"/>
        <end position="694"/>
    </location>
</feature>
<keyword evidence="8" id="KW-0408">Iron</keyword>
<evidence type="ECO:0000256" key="4">
    <source>
        <dbReference type="ARBA" id="ARBA00022452"/>
    </source>
</evidence>
<evidence type="ECO:0000259" key="19">
    <source>
        <dbReference type="Pfam" id="PF00593"/>
    </source>
</evidence>
<sequence>MTKTDTSLLALSLALAAPAYASQNDTTELAVVEVSADTPTGNDYQPRNSSSATRSPAPLIETPQALNVVPHQVLQDQQATSLDEALANVSGVTQTNTLANTWDSFIRRGFGSRADGSILRDGVRSTLPRNFSATTEQVEVLKGPASLLYGIQEPGGIVNVITKKPQYQQAGSVTLTSSSFGGGSGSLDLTGPIGDSGLAYRLIGELEETDYWRNFGTTRRKLIAPSLAWRDGSTRARVAYEYLDYSVPYDRGTVFSNGKPIAIPRERRLDEAWNVAQGTAQSVTAEVEHDLDDSWRLRLNAGWNNHRYSDNQARPVSYNASTGILRRSADGNRAFNDTNLLASANLLGDVNWLGLRHELLFGVDLEQNRQSKGDALRGSTVGGFNVFDPDYGQLAYPSTVSASKSDVRSKVETTAVLVKDSLHLNEQWIAVGGLRYQHYRQSDGAGRPFVITGEASGNVALPQAGVVYRATPAVSLYANYSESFKPNSSVDEGGPFEPERGVVHEGGVKLETERLSATAALYHIVKRNVLVTENDVSRAVGKVRSQGVELDASGKLTRQLSAIGSYAYTDAEVLEDQPVYVGKQLFNVARHTASAFLAYDLTPVGNGDRWRVGGGARYVGKRQGDALNSFALDAYTVADAFVAWQTRLGGNKLEVQLNVKNLFDKTYYTSTSGSNLQVNVGEPREVVLQTKLSF</sequence>
<feature type="short sequence motif" description="TonB C-terminal box" evidence="15">
    <location>
        <begin position="677"/>
        <end position="694"/>
    </location>
</feature>
<keyword evidence="9" id="KW-0406">Ion transport</keyword>
<comment type="similarity">
    <text evidence="2 14 16">Belongs to the TonB-dependent receptor family.</text>
</comment>
<dbReference type="InterPro" id="IPR010105">
    <property type="entry name" value="TonB_sidphr_rcpt"/>
</dbReference>
<evidence type="ECO:0000256" key="9">
    <source>
        <dbReference type="ARBA" id="ARBA00023065"/>
    </source>
</evidence>
<dbReference type="PANTHER" id="PTHR32552">
    <property type="entry name" value="FERRICHROME IRON RECEPTOR-RELATED"/>
    <property type="match status" value="1"/>
</dbReference>
<evidence type="ECO:0000256" key="16">
    <source>
        <dbReference type="RuleBase" id="RU003357"/>
    </source>
</evidence>
<dbReference type="Gene3D" id="2.170.130.10">
    <property type="entry name" value="TonB-dependent receptor, plug domain"/>
    <property type="match status" value="1"/>
</dbReference>
<dbReference type="CDD" id="cd01347">
    <property type="entry name" value="ligand_gated_channel"/>
    <property type="match status" value="1"/>
</dbReference>
<dbReference type="InterPro" id="IPR036942">
    <property type="entry name" value="Beta-barrel_TonB_sf"/>
</dbReference>
<dbReference type="GO" id="GO:0015344">
    <property type="term" value="F:siderophore uptake transmembrane transporter activity"/>
    <property type="evidence" value="ECO:0007669"/>
    <property type="project" value="TreeGrafter"/>
</dbReference>
<dbReference type="RefSeq" id="WP_085275482.1">
    <property type="nucleotide sequence ID" value="NZ_FXAG01000004.1"/>
</dbReference>
<dbReference type="NCBIfam" id="TIGR01783">
    <property type="entry name" value="TonB-siderophor"/>
    <property type="match status" value="1"/>
</dbReference>
<feature type="domain" description="TonB-dependent receptor-like beta-barrel" evidence="19">
    <location>
        <begin position="228"/>
        <end position="662"/>
    </location>
</feature>
<feature type="domain" description="TonB-dependent receptor plug" evidence="20">
    <location>
        <begin position="59"/>
        <end position="157"/>
    </location>
</feature>
<evidence type="ECO:0000313" key="21">
    <source>
        <dbReference type="EMBL" id="SMF07994.1"/>
    </source>
</evidence>
<dbReference type="EMBL" id="FXAG01000004">
    <property type="protein sequence ID" value="SMF07994.1"/>
    <property type="molecule type" value="Genomic_DNA"/>
</dbReference>
<evidence type="ECO:0000256" key="1">
    <source>
        <dbReference type="ARBA" id="ARBA00004571"/>
    </source>
</evidence>
<evidence type="ECO:0000256" key="15">
    <source>
        <dbReference type="PROSITE-ProRule" id="PRU10144"/>
    </source>
</evidence>
<evidence type="ECO:0000256" key="3">
    <source>
        <dbReference type="ARBA" id="ARBA00022448"/>
    </source>
</evidence>
<name>A0A1Y6BKZ1_9NEIS</name>
<keyword evidence="10 16" id="KW-0798">TonB box</keyword>
<dbReference type="InterPro" id="IPR037066">
    <property type="entry name" value="Plug_dom_sf"/>
</dbReference>
<dbReference type="Pfam" id="PF00593">
    <property type="entry name" value="TonB_dep_Rec_b-barrel"/>
    <property type="match status" value="1"/>
</dbReference>
<feature type="compositionally biased region" description="Polar residues" evidence="17">
    <location>
        <begin position="37"/>
        <end position="54"/>
    </location>
</feature>
<dbReference type="InterPro" id="IPR010917">
    <property type="entry name" value="TonB_rcpt_CS"/>
</dbReference>
<dbReference type="GO" id="GO:0009279">
    <property type="term" value="C:cell outer membrane"/>
    <property type="evidence" value="ECO:0007669"/>
    <property type="project" value="UniProtKB-SubCell"/>
</dbReference>
<comment type="subcellular location">
    <subcellularLocation>
        <location evidence="1 14">Cell outer membrane</location>
        <topology evidence="1 14">Multi-pass membrane protein</topology>
    </subcellularLocation>
</comment>
<evidence type="ECO:0000256" key="13">
    <source>
        <dbReference type="ARBA" id="ARBA00023237"/>
    </source>
</evidence>
<keyword evidence="5" id="KW-0410">Iron transport</keyword>
<evidence type="ECO:0000256" key="14">
    <source>
        <dbReference type="PROSITE-ProRule" id="PRU01360"/>
    </source>
</evidence>
<dbReference type="InterPro" id="IPR039426">
    <property type="entry name" value="TonB-dep_rcpt-like"/>
</dbReference>
<evidence type="ECO:0000256" key="6">
    <source>
        <dbReference type="ARBA" id="ARBA00022692"/>
    </source>
</evidence>
<feature type="region of interest" description="Disordered" evidence="17">
    <location>
        <begin position="37"/>
        <end position="57"/>
    </location>
</feature>
<evidence type="ECO:0000259" key="20">
    <source>
        <dbReference type="Pfam" id="PF07715"/>
    </source>
</evidence>
<keyword evidence="22" id="KW-1185">Reference proteome</keyword>
<evidence type="ECO:0000256" key="5">
    <source>
        <dbReference type="ARBA" id="ARBA00022496"/>
    </source>
</evidence>
<accession>A0A1Y6BKZ1</accession>
<organism evidence="21 22">
    <name type="scientific">Pseudogulbenkiania subflava DSM 22618</name>
    <dbReference type="NCBI Taxonomy" id="1123014"/>
    <lineage>
        <taxon>Bacteria</taxon>
        <taxon>Pseudomonadati</taxon>
        <taxon>Pseudomonadota</taxon>
        <taxon>Betaproteobacteria</taxon>
        <taxon>Neisseriales</taxon>
        <taxon>Chromobacteriaceae</taxon>
        <taxon>Pseudogulbenkiania</taxon>
    </lineage>
</organism>
<dbReference type="PROSITE" id="PS52016">
    <property type="entry name" value="TONB_DEPENDENT_REC_3"/>
    <property type="match status" value="1"/>
</dbReference>
<evidence type="ECO:0000256" key="7">
    <source>
        <dbReference type="ARBA" id="ARBA00022729"/>
    </source>
</evidence>
<dbReference type="GO" id="GO:0038023">
    <property type="term" value="F:signaling receptor activity"/>
    <property type="evidence" value="ECO:0007669"/>
    <property type="project" value="InterPro"/>
</dbReference>
<evidence type="ECO:0000256" key="18">
    <source>
        <dbReference type="SAM" id="SignalP"/>
    </source>
</evidence>
<dbReference type="Gene3D" id="2.40.170.20">
    <property type="entry name" value="TonB-dependent receptor, beta-barrel domain"/>
    <property type="match status" value="1"/>
</dbReference>
<dbReference type="Proteomes" id="UP000192920">
    <property type="component" value="Unassembled WGS sequence"/>
</dbReference>
<keyword evidence="4 14" id="KW-1134">Transmembrane beta strand</keyword>
<dbReference type="GO" id="GO:0015891">
    <property type="term" value="P:siderophore transport"/>
    <property type="evidence" value="ECO:0007669"/>
    <property type="project" value="InterPro"/>
</dbReference>